<comment type="caution">
    <text evidence="1">The sequence shown here is derived from an EMBL/GenBank/DDBJ whole genome shotgun (WGS) entry which is preliminary data.</text>
</comment>
<dbReference type="AlphaFoldDB" id="A0A7W5FJH1"/>
<sequence>MDTVLSEVGRQTLQLSYPDEVDEVEAALRRFRGSARRRPKPPVGMGVELLPLADYVIPVLAGLFGIASGRIAERATDALTDRTRALLADLRDRPGSGAGPMTPEQEREVFESVLLSLEGRVSPEEAQRVAHGVIGALRMRSTGR</sequence>
<accession>A0A7W5FJH1</accession>
<keyword evidence="2" id="KW-1185">Reference proteome</keyword>
<dbReference type="Proteomes" id="UP000590749">
    <property type="component" value="Unassembled WGS sequence"/>
</dbReference>
<gene>
    <name evidence="1" type="ORF">FHR83_008504</name>
</gene>
<proteinExistence type="predicted"/>
<dbReference type="EMBL" id="JACHXF010000029">
    <property type="protein sequence ID" value="MBB3100778.1"/>
    <property type="molecule type" value="Genomic_DNA"/>
</dbReference>
<name>A0A7W5FJH1_9ACTN</name>
<protein>
    <submittedName>
        <fullName evidence="1">Uncharacterized protein</fullName>
    </submittedName>
</protein>
<evidence type="ECO:0000313" key="2">
    <source>
        <dbReference type="Proteomes" id="UP000590749"/>
    </source>
</evidence>
<dbReference type="RefSeq" id="WP_183226822.1">
    <property type="nucleotide sequence ID" value="NZ_BMPW01000030.1"/>
</dbReference>
<evidence type="ECO:0000313" key="1">
    <source>
        <dbReference type="EMBL" id="MBB3100778.1"/>
    </source>
</evidence>
<reference evidence="1 2" key="1">
    <citation type="submission" date="2020-08" db="EMBL/GenBank/DDBJ databases">
        <title>Genomic Encyclopedia of Type Strains, Phase III (KMG-III): the genomes of soil and plant-associated and newly described type strains.</title>
        <authorList>
            <person name="Whitman W."/>
        </authorList>
    </citation>
    <scope>NUCLEOTIDE SEQUENCE [LARGE SCALE GENOMIC DNA]</scope>
    <source>
        <strain evidence="1 2">CECT 3287</strain>
    </source>
</reference>
<organism evidence="1 2">
    <name type="scientific">Actinoplanes campanulatus</name>
    <dbReference type="NCBI Taxonomy" id="113559"/>
    <lineage>
        <taxon>Bacteria</taxon>
        <taxon>Bacillati</taxon>
        <taxon>Actinomycetota</taxon>
        <taxon>Actinomycetes</taxon>
        <taxon>Micromonosporales</taxon>
        <taxon>Micromonosporaceae</taxon>
        <taxon>Actinoplanes</taxon>
    </lineage>
</organism>